<dbReference type="VEuPathDB" id="VectorBase:GPAI014634"/>
<dbReference type="Proteomes" id="UP000092445">
    <property type="component" value="Unassembled WGS sequence"/>
</dbReference>
<dbReference type="STRING" id="7398.A0A1A9ZH87"/>
<dbReference type="GO" id="GO:0004222">
    <property type="term" value="F:metalloendopeptidase activity"/>
    <property type="evidence" value="ECO:0007669"/>
    <property type="project" value="TreeGrafter"/>
</dbReference>
<organism evidence="1 2">
    <name type="scientific">Glossina pallidipes</name>
    <name type="common">Tsetse fly</name>
    <dbReference type="NCBI Taxonomy" id="7398"/>
    <lineage>
        <taxon>Eukaryota</taxon>
        <taxon>Metazoa</taxon>
        <taxon>Ecdysozoa</taxon>
        <taxon>Arthropoda</taxon>
        <taxon>Hexapoda</taxon>
        <taxon>Insecta</taxon>
        <taxon>Pterygota</taxon>
        <taxon>Neoptera</taxon>
        <taxon>Endopterygota</taxon>
        <taxon>Diptera</taxon>
        <taxon>Brachycera</taxon>
        <taxon>Muscomorpha</taxon>
        <taxon>Hippoboscoidea</taxon>
        <taxon>Glossinidae</taxon>
        <taxon>Glossina</taxon>
    </lineage>
</organism>
<dbReference type="GO" id="GO:0031012">
    <property type="term" value="C:extracellular matrix"/>
    <property type="evidence" value="ECO:0007669"/>
    <property type="project" value="TreeGrafter"/>
</dbReference>
<name>A0A1A9ZH87_GLOPL</name>
<dbReference type="GO" id="GO:0030198">
    <property type="term" value="P:extracellular matrix organization"/>
    <property type="evidence" value="ECO:0007669"/>
    <property type="project" value="TreeGrafter"/>
</dbReference>
<accession>A0A1A9ZH87</accession>
<dbReference type="AlphaFoldDB" id="A0A1A9ZH87"/>
<sequence length="185" mass="21382">MANSDVTSHNAVIHIIRNSTISFLPIDDTFYPKSSLESPGCFGIRQKYRLCKDDKCKVTRKYQMRNEQCAAYNHVSYQGQYFTWLSQQTVNYVGDYINECLLHCKAKETNRTISWTHAVIDGTPCQRPAIYYSHHYRGKAVCVEEICRIQTIKRHPYFLWVKSSTLVNCTVGCDDIHGPISMSRI</sequence>
<dbReference type="EnsemblMetazoa" id="GPAI014634-RA">
    <property type="protein sequence ID" value="GPAI014634-PA"/>
    <property type="gene ID" value="GPAI014634"/>
</dbReference>
<dbReference type="PANTHER" id="PTHR13723:SF281">
    <property type="entry name" value="PAPILIN"/>
    <property type="match status" value="1"/>
</dbReference>
<keyword evidence="2" id="KW-1185">Reference proteome</keyword>
<evidence type="ECO:0000313" key="2">
    <source>
        <dbReference type="Proteomes" id="UP000092445"/>
    </source>
</evidence>
<protein>
    <submittedName>
        <fullName evidence="1">Uncharacterized protein</fullName>
    </submittedName>
</protein>
<dbReference type="GO" id="GO:0006508">
    <property type="term" value="P:proteolysis"/>
    <property type="evidence" value="ECO:0007669"/>
    <property type="project" value="TreeGrafter"/>
</dbReference>
<reference evidence="1" key="2">
    <citation type="submission" date="2020-05" db="UniProtKB">
        <authorList>
            <consortium name="EnsemblMetazoa"/>
        </authorList>
    </citation>
    <scope>IDENTIFICATION</scope>
    <source>
        <strain evidence="1">IAEA</strain>
    </source>
</reference>
<evidence type="ECO:0000313" key="1">
    <source>
        <dbReference type="EnsemblMetazoa" id="GPAI014634-PA"/>
    </source>
</evidence>
<reference evidence="2" key="1">
    <citation type="submission" date="2014-03" db="EMBL/GenBank/DDBJ databases">
        <authorList>
            <person name="Aksoy S."/>
            <person name="Warren W."/>
            <person name="Wilson R.K."/>
        </authorList>
    </citation>
    <scope>NUCLEOTIDE SEQUENCE [LARGE SCALE GENOMIC DNA]</scope>
    <source>
        <strain evidence="2">IAEA</strain>
    </source>
</reference>
<proteinExistence type="predicted"/>
<dbReference type="InterPro" id="IPR050439">
    <property type="entry name" value="ADAMTS_ADAMTS-like"/>
</dbReference>
<dbReference type="PANTHER" id="PTHR13723">
    <property type="entry name" value="ADAMTS A DISINTEGRIN AND METALLOPROTEASE WITH THROMBOSPONDIN MOTIFS PROTEASE"/>
    <property type="match status" value="1"/>
</dbReference>